<sequence>MVNWYYNHSIIMLIISYIFWPLYLIYELLTGNLSHGMWKEIPLSYFK</sequence>
<dbReference type="Proteomes" id="UP000215002">
    <property type="component" value="Chromosome"/>
</dbReference>
<feature type="transmembrane region" description="Helical" evidence="1">
    <location>
        <begin position="6"/>
        <end position="29"/>
    </location>
</feature>
<keyword evidence="1" id="KW-0812">Transmembrane</keyword>
<reference evidence="2 3" key="1">
    <citation type="submission" date="2017-08" db="EMBL/GenBank/DDBJ databases">
        <title>Complete genome sequence of Mucilaginibacter sp. strain BJC16-A31.</title>
        <authorList>
            <consortium name="Henan University of Science and Technology"/>
            <person name="You X."/>
        </authorList>
    </citation>
    <scope>NUCLEOTIDE SEQUENCE [LARGE SCALE GENOMIC DNA]</scope>
    <source>
        <strain evidence="2 3">BJC16-A31</strain>
    </source>
</reference>
<evidence type="ECO:0000313" key="2">
    <source>
        <dbReference type="EMBL" id="ASU34439.1"/>
    </source>
</evidence>
<name>A0A223NX31_9SPHI</name>
<keyword evidence="1" id="KW-1133">Transmembrane helix</keyword>
<accession>A0A223NX31</accession>
<keyword evidence="1" id="KW-0472">Membrane</keyword>
<dbReference type="KEGG" id="muc:MuYL_2552"/>
<keyword evidence="3" id="KW-1185">Reference proteome</keyword>
<dbReference type="EMBL" id="CP022743">
    <property type="protein sequence ID" value="ASU34439.1"/>
    <property type="molecule type" value="Genomic_DNA"/>
</dbReference>
<gene>
    <name evidence="2" type="ORF">MuYL_2552</name>
</gene>
<evidence type="ECO:0000313" key="3">
    <source>
        <dbReference type="Proteomes" id="UP000215002"/>
    </source>
</evidence>
<protein>
    <submittedName>
        <fullName evidence="2">Uncharacterized protein</fullName>
    </submittedName>
</protein>
<dbReference type="AlphaFoldDB" id="A0A223NX31"/>
<evidence type="ECO:0000256" key="1">
    <source>
        <dbReference type="SAM" id="Phobius"/>
    </source>
</evidence>
<proteinExistence type="predicted"/>
<organism evidence="2 3">
    <name type="scientific">Mucilaginibacter xinganensis</name>
    <dbReference type="NCBI Taxonomy" id="1234841"/>
    <lineage>
        <taxon>Bacteria</taxon>
        <taxon>Pseudomonadati</taxon>
        <taxon>Bacteroidota</taxon>
        <taxon>Sphingobacteriia</taxon>
        <taxon>Sphingobacteriales</taxon>
        <taxon>Sphingobacteriaceae</taxon>
        <taxon>Mucilaginibacter</taxon>
    </lineage>
</organism>